<dbReference type="InterPro" id="IPR001387">
    <property type="entry name" value="Cro/C1-type_HTH"/>
</dbReference>
<dbReference type="SMART" id="SM00530">
    <property type="entry name" value="HTH_XRE"/>
    <property type="match status" value="1"/>
</dbReference>
<dbReference type="Proteomes" id="UP001595988">
    <property type="component" value="Unassembled WGS sequence"/>
</dbReference>
<name>A0ABV9JVB9_9BACI</name>
<accession>A0ABV9JVB9</accession>
<comment type="caution">
    <text evidence="2">The sequence shown here is derived from an EMBL/GenBank/DDBJ whole genome shotgun (WGS) entry which is preliminary data.</text>
</comment>
<organism evidence="2 3">
    <name type="scientific">Oceanobacillus aidingensis</name>
    <dbReference type="NCBI Taxonomy" id="645964"/>
    <lineage>
        <taxon>Bacteria</taxon>
        <taxon>Bacillati</taxon>
        <taxon>Bacillota</taxon>
        <taxon>Bacilli</taxon>
        <taxon>Bacillales</taxon>
        <taxon>Bacillaceae</taxon>
        <taxon>Oceanobacillus</taxon>
    </lineage>
</organism>
<protein>
    <submittedName>
        <fullName evidence="2">Helix-turn-helix transcriptional regulator</fullName>
    </submittedName>
</protein>
<evidence type="ECO:0000313" key="3">
    <source>
        <dbReference type="Proteomes" id="UP001595988"/>
    </source>
</evidence>
<keyword evidence="3" id="KW-1185">Reference proteome</keyword>
<gene>
    <name evidence="2" type="ORF">ACFO3P_05670</name>
</gene>
<dbReference type="RefSeq" id="WP_379542244.1">
    <property type="nucleotide sequence ID" value="NZ_JBHSFT010000008.1"/>
</dbReference>
<dbReference type="EMBL" id="JBHSFT010000008">
    <property type="protein sequence ID" value="MFC4661702.1"/>
    <property type="molecule type" value="Genomic_DNA"/>
</dbReference>
<reference evidence="3" key="1">
    <citation type="journal article" date="2019" name="Int. J. Syst. Evol. Microbiol.">
        <title>The Global Catalogue of Microorganisms (GCM) 10K type strain sequencing project: providing services to taxonomists for standard genome sequencing and annotation.</title>
        <authorList>
            <consortium name="The Broad Institute Genomics Platform"/>
            <consortium name="The Broad Institute Genome Sequencing Center for Infectious Disease"/>
            <person name="Wu L."/>
            <person name="Ma J."/>
        </authorList>
    </citation>
    <scope>NUCLEOTIDE SEQUENCE [LARGE SCALE GENOMIC DNA]</scope>
    <source>
        <strain evidence="3">CCUG 37257</strain>
    </source>
</reference>
<dbReference type="Pfam" id="PF12844">
    <property type="entry name" value="HTH_19"/>
    <property type="match status" value="1"/>
</dbReference>
<evidence type="ECO:0000259" key="1">
    <source>
        <dbReference type="PROSITE" id="PS50943"/>
    </source>
</evidence>
<dbReference type="Gene3D" id="1.10.260.40">
    <property type="entry name" value="lambda repressor-like DNA-binding domains"/>
    <property type="match status" value="1"/>
</dbReference>
<dbReference type="CDD" id="cd00093">
    <property type="entry name" value="HTH_XRE"/>
    <property type="match status" value="1"/>
</dbReference>
<dbReference type="PROSITE" id="PS50943">
    <property type="entry name" value="HTH_CROC1"/>
    <property type="match status" value="1"/>
</dbReference>
<proteinExistence type="predicted"/>
<feature type="domain" description="HTH cro/C1-type" evidence="1">
    <location>
        <begin position="7"/>
        <end position="60"/>
    </location>
</feature>
<dbReference type="InterPro" id="IPR010982">
    <property type="entry name" value="Lambda_DNA-bd_dom_sf"/>
</dbReference>
<dbReference type="SUPFAM" id="SSF47413">
    <property type="entry name" value="lambda repressor-like DNA-binding domains"/>
    <property type="match status" value="1"/>
</dbReference>
<sequence>MEIPAALTKMRKEAKLKQTCMAKLMGMTRSNIAKLETGRIQTKAEDLLKWCKITNNPEMLMVLYAAVDIATTSAPLITGFIKLGGFI</sequence>
<evidence type="ECO:0000313" key="2">
    <source>
        <dbReference type="EMBL" id="MFC4661702.1"/>
    </source>
</evidence>